<dbReference type="EMBL" id="JAMBEP010000001">
    <property type="protein sequence ID" value="MCL1634121.1"/>
    <property type="molecule type" value="Genomic_DNA"/>
</dbReference>
<protein>
    <recommendedName>
        <fullName evidence="3">DUF3565 domain-containing protein</fullName>
    </recommendedName>
</protein>
<evidence type="ECO:0000313" key="1">
    <source>
        <dbReference type="EMBL" id="MCL1634121.1"/>
    </source>
</evidence>
<sequence length="128" mass="14285">MAIFFVVLRPIESNRHCLPEDSMVCEHLSTVEGALLDCGIAITFRGQAWSENCREWVYFDGYLDTRRIRERFGLPEAVRDHTHRGTHDGQEHGLVCDLCHDALMGLPDPVAGKPVFPGPETHGASEVA</sequence>
<organism evidence="1 2">
    <name type="scientific">Luteimonas galliterrae</name>
    <dbReference type="NCBI Taxonomy" id="2940486"/>
    <lineage>
        <taxon>Bacteria</taxon>
        <taxon>Pseudomonadati</taxon>
        <taxon>Pseudomonadota</taxon>
        <taxon>Gammaproteobacteria</taxon>
        <taxon>Lysobacterales</taxon>
        <taxon>Lysobacteraceae</taxon>
        <taxon>Luteimonas</taxon>
    </lineage>
</organism>
<name>A0ABT0MGW5_9GAMM</name>
<dbReference type="Proteomes" id="UP001431217">
    <property type="component" value="Unassembled WGS sequence"/>
</dbReference>
<comment type="caution">
    <text evidence="1">The sequence shown here is derived from an EMBL/GenBank/DDBJ whole genome shotgun (WGS) entry which is preliminary data.</text>
</comment>
<proteinExistence type="predicted"/>
<reference evidence="1 2" key="1">
    <citation type="submission" date="2022-05" db="EMBL/GenBank/DDBJ databases">
        <title>Luteimonas sp. SX5, whole genome shotgun sequencing project.</title>
        <authorList>
            <person name="Zhao G."/>
            <person name="Shen L."/>
        </authorList>
    </citation>
    <scope>NUCLEOTIDE SEQUENCE [LARGE SCALE GENOMIC DNA]</scope>
    <source>
        <strain evidence="1 2">SX5</strain>
    </source>
</reference>
<evidence type="ECO:0000313" key="2">
    <source>
        <dbReference type="Proteomes" id="UP001431217"/>
    </source>
</evidence>
<gene>
    <name evidence="1" type="ORF">M2650_05680</name>
</gene>
<evidence type="ECO:0008006" key="3">
    <source>
        <dbReference type="Google" id="ProtNLM"/>
    </source>
</evidence>
<keyword evidence="2" id="KW-1185">Reference proteome</keyword>
<accession>A0ABT0MGW5</accession>